<dbReference type="OrthoDB" id="37659at2759"/>
<protein>
    <submittedName>
        <fullName evidence="7">Enoyl-(Acyl carrier protein) reductase</fullName>
    </submittedName>
</protein>
<evidence type="ECO:0000256" key="1">
    <source>
        <dbReference type="ARBA" id="ARBA00006484"/>
    </source>
</evidence>
<dbReference type="InterPro" id="IPR010708">
    <property type="entry name" value="5'(3')-deoxyribonucleotidase"/>
</dbReference>
<dbReference type="PANTHER" id="PTHR44196:SF1">
    <property type="entry name" value="DEHYDROGENASE_REDUCTASE SDR FAMILY MEMBER 7B"/>
    <property type="match status" value="1"/>
</dbReference>
<dbReference type="AlphaFoldDB" id="A0A8H7HWR7"/>
<dbReference type="InterPro" id="IPR020904">
    <property type="entry name" value="Sc_DH/Rdtase_CS"/>
</dbReference>
<keyword evidence="2" id="KW-0521">NADP</keyword>
<dbReference type="EMBL" id="JACYCD010000047">
    <property type="protein sequence ID" value="KAF8711049.1"/>
    <property type="molecule type" value="Genomic_DNA"/>
</dbReference>
<dbReference type="Pfam" id="PF06941">
    <property type="entry name" value="NT5C"/>
    <property type="match status" value="1"/>
</dbReference>
<comment type="caution">
    <text evidence="7">The sequence shown here is derived from an EMBL/GenBank/DDBJ whole genome shotgun (WGS) entry which is preliminary data.</text>
</comment>
<organism evidence="7 8">
    <name type="scientific">Rhizoctonia solani</name>
    <dbReference type="NCBI Taxonomy" id="456999"/>
    <lineage>
        <taxon>Eukaryota</taxon>
        <taxon>Fungi</taxon>
        <taxon>Dikarya</taxon>
        <taxon>Basidiomycota</taxon>
        <taxon>Agaricomycotina</taxon>
        <taxon>Agaricomycetes</taxon>
        <taxon>Cantharellales</taxon>
        <taxon>Ceratobasidiaceae</taxon>
        <taxon>Rhizoctonia</taxon>
    </lineage>
</organism>
<accession>A0A8H7HWR7</accession>
<feature type="non-terminal residue" evidence="7">
    <location>
        <position position="1"/>
    </location>
</feature>
<dbReference type="Gene3D" id="3.40.50.720">
    <property type="entry name" value="NAD(P)-binding Rossmann-like Domain"/>
    <property type="match status" value="1"/>
</dbReference>
<evidence type="ECO:0000256" key="5">
    <source>
        <dbReference type="PIRSR" id="PIRSR610708-1"/>
    </source>
</evidence>
<evidence type="ECO:0000313" key="8">
    <source>
        <dbReference type="Proteomes" id="UP000602905"/>
    </source>
</evidence>
<feature type="active site" description="Nucleophile" evidence="5">
    <location>
        <position position="14"/>
    </location>
</feature>
<dbReference type="Pfam" id="PF00106">
    <property type="entry name" value="adh_short"/>
    <property type="match status" value="1"/>
</dbReference>
<evidence type="ECO:0000313" key="7">
    <source>
        <dbReference type="EMBL" id="KAF8711049.1"/>
    </source>
</evidence>
<dbReference type="PROSITE" id="PS00061">
    <property type="entry name" value="ADH_SHORT"/>
    <property type="match status" value="1"/>
</dbReference>
<gene>
    <name evidence="7" type="ORF">RHS03_02181</name>
</gene>
<name>A0A8H7HWR7_9AGAM</name>
<evidence type="ECO:0000256" key="4">
    <source>
        <dbReference type="ARBA" id="ARBA00037096"/>
    </source>
</evidence>
<proteinExistence type="inferred from homology"/>
<evidence type="ECO:0000256" key="3">
    <source>
        <dbReference type="ARBA" id="ARBA00023002"/>
    </source>
</evidence>
<keyword evidence="3" id="KW-0560">Oxidoreductase</keyword>
<sequence length="621" mass="69308">MPHTRHELPLIAIDMDDVLCRTNETVAEWHNIHYGTNMTIADFHYYHYWKNPGWGTPTETLRKVREFAQSEYFINTPPVEGAIEGVKRLKGLGYRLEIVTARALRHQPGTDKWLEKYLPGSLVDANLQWPARIDITHIGVIDKVHYTGEFEHNPNAAVPSPPHDSENPKNTTKADVLKKIGAKALIDDSLPNALLCSEVVPVLLFGEYQWNKRPSLDVTSQDRMSYSERQRWEQVEAKHRAEKNGTELKENDWNEWWERDNLYILPPRIVRAGSWTNVIECSRTRPQTESICSALIHVKTPLDNQSTPNKYSTPRNPTQYVNHRVEGSRPSNLSSKRSASIRPSEERVLIIGASSGVGRATAVAYAKRGARVAITARRSAVLEQVKQECIDALNESGHPSRKDAILAVTADFSDERDMEGVRTAIQRAWNGLDTVVVAAGVSALQPVMNLVNQGGVGRAVTVAVKAIEGNYVGPLVSATTMVRIPFLESTSKKPAIALISSLAAVVPASTRAIYCSTKSAGLLLFQSLAIEHPRIKFSNIIPATIEGDFRASAVDGGDVREVLKGALGREQVAQAIIHAVDTEQRNVWMPRTMRFAPFLYWIWPSFVEKKAMKKYNFTVEG</sequence>
<dbReference type="Proteomes" id="UP000602905">
    <property type="component" value="Unassembled WGS sequence"/>
</dbReference>
<dbReference type="InterPro" id="IPR002347">
    <property type="entry name" value="SDR_fam"/>
</dbReference>
<comment type="similarity">
    <text evidence="1">Belongs to the short-chain dehydrogenases/reductases (SDR) family.</text>
</comment>
<dbReference type="GO" id="GO:0008253">
    <property type="term" value="F:5'-nucleotidase activity"/>
    <property type="evidence" value="ECO:0007669"/>
    <property type="project" value="InterPro"/>
</dbReference>
<evidence type="ECO:0000256" key="6">
    <source>
        <dbReference type="SAM" id="MobiDB-lite"/>
    </source>
</evidence>
<comment type="function">
    <text evidence="4">Putative oxidoreductase.</text>
</comment>
<reference evidence="7" key="1">
    <citation type="submission" date="2020-09" db="EMBL/GenBank/DDBJ databases">
        <title>Comparative genome analyses of four rice-infecting Rhizoctonia solani isolates reveal extensive enrichment of homogalacturonan modification genes.</title>
        <authorList>
            <person name="Lee D.-Y."/>
            <person name="Jeon J."/>
            <person name="Kim K.-T."/>
            <person name="Cheong K."/>
            <person name="Song H."/>
            <person name="Choi G."/>
            <person name="Ko J."/>
            <person name="Opiyo S.O."/>
            <person name="Zuo S."/>
            <person name="Madhav S."/>
            <person name="Lee Y.-H."/>
            <person name="Wang G.-L."/>
        </authorList>
    </citation>
    <scope>NUCLEOTIDE SEQUENCE</scope>
    <source>
        <strain evidence="7">AG1-IA WGL</strain>
    </source>
</reference>
<dbReference type="InterPro" id="IPR023214">
    <property type="entry name" value="HAD_sf"/>
</dbReference>
<dbReference type="InterPro" id="IPR036412">
    <property type="entry name" value="HAD-like_sf"/>
</dbReference>
<feature type="compositionally biased region" description="Polar residues" evidence="6">
    <location>
        <begin position="303"/>
        <end position="321"/>
    </location>
</feature>
<evidence type="ECO:0000256" key="2">
    <source>
        <dbReference type="ARBA" id="ARBA00022857"/>
    </source>
</evidence>
<feature type="region of interest" description="Disordered" evidence="6">
    <location>
        <begin position="152"/>
        <end position="172"/>
    </location>
</feature>
<feature type="active site" description="Proton donor" evidence="5">
    <location>
        <position position="16"/>
    </location>
</feature>
<dbReference type="SUPFAM" id="SSF51735">
    <property type="entry name" value="NAD(P)-binding Rossmann-fold domains"/>
    <property type="match status" value="1"/>
</dbReference>
<dbReference type="GO" id="GO:0009264">
    <property type="term" value="P:deoxyribonucleotide catabolic process"/>
    <property type="evidence" value="ECO:0007669"/>
    <property type="project" value="InterPro"/>
</dbReference>
<dbReference type="GO" id="GO:0016020">
    <property type="term" value="C:membrane"/>
    <property type="evidence" value="ECO:0007669"/>
    <property type="project" value="TreeGrafter"/>
</dbReference>
<feature type="region of interest" description="Disordered" evidence="6">
    <location>
        <begin position="303"/>
        <end position="340"/>
    </location>
</feature>
<dbReference type="InterPro" id="IPR036291">
    <property type="entry name" value="NAD(P)-bd_dom_sf"/>
</dbReference>
<dbReference type="Gene3D" id="3.40.50.1000">
    <property type="entry name" value="HAD superfamily/HAD-like"/>
    <property type="match status" value="1"/>
</dbReference>
<dbReference type="PRINTS" id="PR00081">
    <property type="entry name" value="GDHRDH"/>
</dbReference>
<dbReference type="SUPFAM" id="SSF56784">
    <property type="entry name" value="HAD-like"/>
    <property type="match status" value="1"/>
</dbReference>
<feature type="compositionally biased region" description="Polar residues" evidence="6">
    <location>
        <begin position="329"/>
        <end position="338"/>
    </location>
</feature>
<dbReference type="PANTHER" id="PTHR44196">
    <property type="entry name" value="DEHYDROGENASE/REDUCTASE SDR FAMILY MEMBER 7B"/>
    <property type="match status" value="1"/>
</dbReference>
<dbReference type="GO" id="GO:0016491">
    <property type="term" value="F:oxidoreductase activity"/>
    <property type="evidence" value="ECO:0007669"/>
    <property type="project" value="UniProtKB-KW"/>
</dbReference>